<dbReference type="Proteomes" id="UP000011014">
    <property type="component" value="Unassembled WGS sequence"/>
</dbReference>
<dbReference type="SUPFAM" id="SSF56112">
    <property type="entry name" value="Protein kinase-like (PK-like)"/>
    <property type="match status" value="1"/>
</dbReference>
<dbReference type="InterPro" id="IPR034646">
    <property type="entry name" value="ADCK3_dom"/>
</dbReference>
<protein>
    <recommendedName>
        <fullName evidence="6">ABC1 atypical kinase-like domain-containing protein</fullName>
    </recommendedName>
</protein>
<dbReference type="PANTHER" id="PTHR43851:SF3">
    <property type="entry name" value="COENZYME Q8"/>
    <property type="match status" value="1"/>
</dbReference>
<sequence>MLDALLIARGARKVAPEVVKAISRKVPKCPIEIQPEKIQAIAGPFMKTYSTQGSYTDLYFDIRKSLQSQTTVHTQKRRLSTSSSLFLSKEDLLKAQKSKSDRIRNKVEARKTALQSEARQRHVPSGRLERSVAFGAGAIGLAANVLKNRITSSEPASDPILRTLGLTERDVSELVGLLCKMRGAALKLGQFLSIQDDNFISPELQVIFERVRQTADYMPEKQLRKQLDSELPGWETRFAEFDMQPFAAASIGQVHRAKTHEGNDVAVKVQYPGVAQSFNSDIDNLVMVLRPFMARLPEQLFLPKIIDFARRELTRECDYERELEANIRMKEYFKDDEDFFVPAVYPELSSEAIITSDFVEGDVIDRIDVEALPQEERDFVGRALLKLCMNEVFVHRFMQTDPNFANFLYQPGSFKLNLIDMGACVDYPAKFTVPYMELVYGAVSHDRELVYEKSVELGFLTGAESQKMKDAHVDSVMIVGEPYQPDPYDFYKNDMTAKIAEKVPTMFAERLSPPPEETYTLNRKLSGAFLMCGKIKAKVSCRNDFIDTLTKAGYPQLAENLKN</sequence>
<evidence type="ECO:0000256" key="3">
    <source>
        <dbReference type="ARBA" id="ARBA00022679"/>
    </source>
</evidence>
<name>E4YC69_OIKDI</name>
<evidence type="ECO:0000256" key="2">
    <source>
        <dbReference type="ARBA" id="ARBA00009670"/>
    </source>
</evidence>
<evidence type="ECO:0000256" key="5">
    <source>
        <dbReference type="ARBA" id="ARBA00022840"/>
    </source>
</evidence>
<dbReference type="GO" id="GO:0005524">
    <property type="term" value="F:ATP binding"/>
    <property type="evidence" value="ECO:0007669"/>
    <property type="project" value="UniProtKB-KW"/>
</dbReference>
<keyword evidence="4" id="KW-0547">Nucleotide-binding</keyword>
<evidence type="ECO:0000313" key="7">
    <source>
        <dbReference type="EMBL" id="CBY33136.1"/>
    </source>
</evidence>
<dbReference type="PANTHER" id="PTHR43851">
    <property type="match status" value="1"/>
</dbReference>
<evidence type="ECO:0000256" key="1">
    <source>
        <dbReference type="ARBA" id="ARBA00004749"/>
    </source>
</evidence>
<keyword evidence="5" id="KW-0067">ATP-binding</keyword>
<feature type="domain" description="ABC1 atypical kinase-like" evidence="6">
    <location>
        <begin position="211"/>
        <end position="452"/>
    </location>
</feature>
<dbReference type="GO" id="GO:0006744">
    <property type="term" value="P:ubiquinone biosynthetic process"/>
    <property type="evidence" value="ECO:0007669"/>
    <property type="project" value="TreeGrafter"/>
</dbReference>
<evidence type="ECO:0000256" key="4">
    <source>
        <dbReference type="ARBA" id="ARBA00022741"/>
    </source>
</evidence>
<dbReference type="AlphaFoldDB" id="E4YC69"/>
<organism evidence="7">
    <name type="scientific">Oikopleura dioica</name>
    <name type="common">Tunicate</name>
    <dbReference type="NCBI Taxonomy" id="34765"/>
    <lineage>
        <taxon>Eukaryota</taxon>
        <taxon>Metazoa</taxon>
        <taxon>Chordata</taxon>
        <taxon>Tunicata</taxon>
        <taxon>Appendicularia</taxon>
        <taxon>Copelata</taxon>
        <taxon>Oikopleuridae</taxon>
        <taxon>Oikopleura</taxon>
    </lineage>
</organism>
<dbReference type="EMBL" id="FN654397">
    <property type="protein sequence ID" value="CBY33136.1"/>
    <property type="molecule type" value="Genomic_DNA"/>
</dbReference>
<keyword evidence="3" id="KW-0808">Transferase</keyword>
<dbReference type="GO" id="GO:0016740">
    <property type="term" value="F:transferase activity"/>
    <property type="evidence" value="ECO:0007669"/>
    <property type="project" value="UniProtKB-KW"/>
</dbReference>
<comment type="pathway">
    <text evidence="1">Cofactor biosynthesis; ubiquinone biosynthesis.</text>
</comment>
<comment type="similarity">
    <text evidence="2">Belongs to the protein kinase superfamily. ADCK protein kinase family.</text>
</comment>
<accession>E4YC69</accession>
<reference evidence="7" key="1">
    <citation type="journal article" date="2010" name="Science">
        <title>Plasticity of animal genome architecture unmasked by rapid evolution of a pelagic tunicate.</title>
        <authorList>
            <person name="Denoeud F."/>
            <person name="Henriet S."/>
            <person name="Mungpakdee S."/>
            <person name="Aury J.M."/>
            <person name="Da Silva C."/>
            <person name="Brinkmann H."/>
            <person name="Mikhaleva J."/>
            <person name="Olsen L.C."/>
            <person name="Jubin C."/>
            <person name="Canestro C."/>
            <person name="Bouquet J.M."/>
            <person name="Danks G."/>
            <person name="Poulain J."/>
            <person name="Campsteijn C."/>
            <person name="Adamski M."/>
            <person name="Cross I."/>
            <person name="Yadetie F."/>
            <person name="Muffato M."/>
            <person name="Louis A."/>
            <person name="Butcher S."/>
            <person name="Tsagkogeorga G."/>
            <person name="Konrad A."/>
            <person name="Singh S."/>
            <person name="Jensen M.F."/>
            <person name="Cong E.H."/>
            <person name="Eikeseth-Otteraa H."/>
            <person name="Noel B."/>
            <person name="Anthouard V."/>
            <person name="Porcel B.M."/>
            <person name="Kachouri-Lafond R."/>
            <person name="Nishino A."/>
            <person name="Ugolini M."/>
            <person name="Chourrout P."/>
            <person name="Nishida H."/>
            <person name="Aasland R."/>
            <person name="Huzurbazar S."/>
            <person name="Westhof E."/>
            <person name="Delsuc F."/>
            <person name="Lehrach H."/>
            <person name="Reinhardt R."/>
            <person name="Weissenbach J."/>
            <person name="Roy S.W."/>
            <person name="Artiguenave F."/>
            <person name="Postlethwait J.H."/>
            <person name="Manak J.R."/>
            <person name="Thompson E.M."/>
            <person name="Jaillon O."/>
            <person name="Du Pasquier L."/>
            <person name="Boudinot P."/>
            <person name="Liberles D.A."/>
            <person name="Volff J.N."/>
            <person name="Philippe H."/>
            <person name="Lenhard B."/>
            <person name="Roest Crollius H."/>
            <person name="Wincker P."/>
            <person name="Chourrout D."/>
        </authorList>
    </citation>
    <scope>NUCLEOTIDE SEQUENCE [LARGE SCALE GENOMIC DNA]</scope>
</reference>
<dbReference type="InterPro" id="IPR051409">
    <property type="entry name" value="Atypical_kinase_ADCK"/>
</dbReference>
<gene>
    <name evidence="7" type="ORF">GSOID_T00021032001</name>
</gene>
<dbReference type="InterPro" id="IPR011009">
    <property type="entry name" value="Kinase-like_dom_sf"/>
</dbReference>
<evidence type="ECO:0000259" key="6">
    <source>
        <dbReference type="Pfam" id="PF03109"/>
    </source>
</evidence>
<proteinExistence type="inferred from homology"/>
<dbReference type="Pfam" id="PF03109">
    <property type="entry name" value="ABC1"/>
    <property type="match status" value="1"/>
</dbReference>
<dbReference type="CDD" id="cd13970">
    <property type="entry name" value="ABC1_ADCK3"/>
    <property type="match status" value="1"/>
</dbReference>
<dbReference type="InterPro" id="IPR004147">
    <property type="entry name" value="ABC1_dom"/>
</dbReference>